<dbReference type="InterPro" id="IPR052713">
    <property type="entry name" value="FeoA"/>
</dbReference>
<comment type="caution">
    <text evidence="3">The sequence shown here is derived from an EMBL/GenBank/DDBJ whole genome shotgun (WGS) entry which is preliminary data.</text>
</comment>
<dbReference type="RefSeq" id="WP_006704934.1">
    <property type="nucleotide sequence ID" value="NZ_BLXO01000007.1"/>
</dbReference>
<protein>
    <submittedName>
        <fullName evidence="3">Ferrous iron transport protein A</fullName>
    </submittedName>
</protein>
<dbReference type="Gene3D" id="2.30.30.90">
    <property type="match status" value="1"/>
</dbReference>
<dbReference type="SUPFAM" id="SSF50037">
    <property type="entry name" value="C-terminal domain of transcriptional repressors"/>
    <property type="match status" value="1"/>
</dbReference>
<feature type="domain" description="Ferrous iron transporter FeoA-like" evidence="2">
    <location>
        <begin position="1"/>
        <end position="72"/>
    </location>
</feature>
<keyword evidence="1" id="KW-0408">Iron</keyword>
<evidence type="ECO:0000313" key="4">
    <source>
        <dbReference type="Proteomes" id="UP000504714"/>
    </source>
</evidence>
<evidence type="ECO:0000259" key="2">
    <source>
        <dbReference type="SMART" id="SM00899"/>
    </source>
</evidence>
<dbReference type="PANTHER" id="PTHR42954">
    <property type="entry name" value="FE(2+) TRANSPORT PROTEIN A"/>
    <property type="match status" value="1"/>
</dbReference>
<name>A0A6L2ZSH8_9ENTR</name>
<dbReference type="EMBL" id="BLXO01000007">
    <property type="protein sequence ID" value="GFN47151.1"/>
    <property type="molecule type" value="Genomic_DNA"/>
</dbReference>
<dbReference type="InterPro" id="IPR007167">
    <property type="entry name" value="Fe-transptr_FeoA-like"/>
</dbReference>
<evidence type="ECO:0000256" key="1">
    <source>
        <dbReference type="ARBA" id="ARBA00023004"/>
    </source>
</evidence>
<dbReference type="InterPro" id="IPR008988">
    <property type="entry name" value="Transcriptional_repressor_C"/>
</dbReference>
<dbReference type="NCBIfam" id="NF007106">
    <property type="entry name" value="PRK09555.1"/>
    <property type="match status" value="1"/>
</dbReference>
<proteinExistence type="predicted"/>
<dbReference type="GO" id="GO:0046914">
    <property type="term" value="F:transition metal ion binding"/>
    <property type="evidence" value="ECO:0007669"/>
    <property type="project" value="InterPro"/>
</dbReference>
<dbReference type="InterPro" id="IPR038157">
    <property type="entry name" value="FeoA_core_dom"/>
</dbReference>
<dbReference type="SMART" id="SM00899">
    <property type="entry name" value="FeoA"/>
    <property type="match status" value="1"/>
</dbReference>
<sequence length="74" mass="8655">MRFVPQQYYKIIHFFPEILPTYRQKLLSLGMLPGASFQVIRLAPFGDPVQIQIRGVSLLLRKKDLNFLRLEAHS</sequence>
<dbReference type="PANTHER" id="PTHR42954:SF2">
    <property type="entry name" value="FE(2+) TRANSPORT PROTEIN A"/>
    <property type="match status" value="1"/>
</dbReference>
<dbReference type="AlphaFoldDB" id="A0A6L2ZSH8"/>
<organism evidence="3 4">
    <name type="scientific">Candidatus Regiella insecticola</name>
    <dbReference type="NCBI Taxonomy" id="138073"/>
    <lineage>
        <taxon>Bacteria</taxon>
        <taxon>Pseudomonadati</taxon>
        <taxon>Pseudomonadota</taxon>
        <taxon>Gammaproteobacteria</taxon>
        <taxon>Enterobacterales</taxon>
        <taxon>Enterobacteriaceae</taxon>
        <taxon>aphid secondary symbionts</taxon>
        <taxon>Candidatus Regiella</taxon>
    </lineage>
</organism>
<evidence type="ECO:0000313" key="3">
    <source>
        <dbReference type="EMBL" id="GFN47151.1"/>
    </source>
</evidence>
<dbReference type="Pfam" id="PF04023">
    <property type="entry name" value="FeoA"/>
    <property type="match status" value="1"/>
</dbReference>
<reference evidence="3 4" key="1">
    <citation type="submission" date="2020-06" db="EMBL/GenBank/DDBJ databases">
        <title>The genome sequence of Candidatus Regiella insecticola strain Tut.</title>
        <authorList>
            <person name="Nikoh N."/>
            <person name="Tsuchida T."/>
            <person name="Koga R."/>
            <person name="Oshima K."/>
            <person name="Hattori M."/>
            <person name="Fukatsu T."/>
        </authorList>
    </citation>
    <scope>NUCLEOTIDE SEQUENCE [LARGE SCALE GENOMIC DNA]</scope>
    <source>
        <strain evidence="3 4">Tut</strain>
    </source>
</reference>
<accession>A0A6L2ZSH8</accession>
<dbReference type="Proteomes" id="UP000504714">
    <property type="component" value="Unassembled WGS sequence"/>
</dbReference>
<gene>
    <name evidence="3" type="ORF">RINTU1_30630</name>
</gene>